<evidence type="ECO:0000259" key="1">
    <source>
        <dbReference type="Pfam" id="PF07830"/>
    </source>
</evidence>
<name>A0ABN7SNK4_OIKDI</name>
<dbReference type="Proteomes" id="UP001158576">
    <property type="component" value="Chromosome 1"/>
</dbReference>
<protein>
    <submittedName>
        <fullName evidence="2">Oidioi.mRNA.OKI2018_I69.chr1.g1658.t1.cds</fullName>
    </submittedName>
</protein>
<evidence type="ECO:0000313" key="2">
    <source>
        <dbReference type="EMBL" id="CAG5104906.1"/>
    </source>
</evidence>
<evidence type="ECO:0000313" key="3">
    <source>
        <dbReference type="Proteomes" id="UP001158576"/>
    </source>
</evidence>
<sequence length="123" mass="13973">MNFEPLKARDQRDVTNDLLDLCLAKNSRDNMSVILVSLENAPKAEEAEIAQFKKVDEQIVQDMKEYLLGHGDQQRPQIDQVVAYFDEKEYIKNAADIGGVPASLAKRGFITRAYESSIDRKQL</sequence>
<dbReference type="Pfam" id="PF07830">
    <property type="entry name" value="PP2C_C"/>
    <property type="match status" value="1"/>
</dbReference>
<dbReference type="EMBL" id="OU015566">
    <property type="protein sequence ID" value="CAG5104906.1"/>
    <property type="molecule type" value="Genomic_DNA"/>
</dbReference>
<gene>
    <name evidence="2" type="ORF">OKIOD_LOCUS10423</name>
</gene>
<proteinExistence type="predicted"/>
<keyword evidence="3" id="KW-1185">Reference proteome</keyword>
<dbReference type="SUPFAM" id="SSF81606">
    <property type="entry name" value="PP2C-like"/>
    <property type="match status" value="1"/>
</dbReference>
<dbReference type="InterPro" id="IPR036457">
    <property type="entry name" value="PPM-type-like_dom_sf"/>
</dbReference>
<feature type="domain" description="Protein serine/threonine phosphatase 2C C-terminal" evidence="1">
    <location>
        <begin position="32"/>
        <end position="114"/>
    </location>
</feature>
<accession>A0ABN7SNK4</accession>
<organism evidence="2 3">
    <name type="scientific">Oikopleura dioica</name>
    <name type="common">Tunicate</name>
    <dbReference type="NCBI Taxonomy" id="34765"/>
    <lineage>
        <taxon>Eukaryota</taxon>
        <taxon>Metazoa</taxon>
        <taxon>Chordata</taxon>
        <taxon>Tunicata</taxon>
        <taxon>Appendicularia</taxon>
        <taxon>Copelata</taxon>
        <taxon>Oikopleuridae</taxon>
        <taxon>Oikopleura</taxon>
    </lineage>
</organism>
<reference evidence="2 3" key="1">
    <citation type="submission" date="2021-04" db="EMBL/GenBank/DDBJ databases">
        <authorList>
            <person name="Bliznina A."/>
        </authorList>
    </citation>
    <scope>NUCLEOTIDE SEQUENCE [LARGE SCALE GENOMIC DNA]</scope>
</reference>
<dbReference type="InterPro" id="IPR012911">
    <property type="entry name" value="PP2C_C"/>
</dbReference>
<dbReference type="Gene3D" id="3.60.40.10">
    <property type="entry name" value="PPM-type phosphatase domain"/>
    <property type="match status" value="1"/>
</dbReference>